<sequence length="416" mass="46947">MDQGMPLSKPCAMPERRIVPALAASGIGVLPLDALREILLRLQAKELCRLRLVCRQWRSLLSDPNFAAAHDARHQAVLIIAGYNDDDAGRDVLVDIMDLSGQIIKKVHGMEGDRAASVSLDCIFVRKIDDSCSSYRLFNPVREELFYLPDKLLDPATGAVYRIPDNFAEEHVELSSNLIEPKYLFGQVACTGEYKIFRMLFHFSIGIGRRQMFEVCTLNSSSCAGWRAAPLEEAIQMGRFTSVVINGVVYCLCFHAHHSITFDKQVSEKDLIFTFDLETEAWGPSIRGPPITFPDDANLMFNELGLPNVRQLTVANLNRYLAVVHGPAPNVDIWILLDFAKGLWVKMYSIQFEKYAILELVHPLFVFGNGRIILYKQNHEYLQIYDPRTNTLTDSVESKHFSAVARYTGNLLSLKC</sequence>
<feature type="domain" description="F-box" evidence="1">
    <location>
        <begin position="24"/>
        <end position="65"/>
    </location>
</feature>
<dbReference type="SMART" id="SM00256">
    <property type="entry name" value="FBOX"/>
    <property type="match status" value="1"/>
</dbReference>
<accession>A0A921U6H7</accession>
<proteinExistence type="predicted"/>
<protein>
    <recommendedName>
        <fullName evidence="1">F-box domain-containing protein</fullName>
    </recommendedName>
</protein>
<reference evidence="2" key="1">
    <citation type="journal article" date="2019" name="BMC Genomics">
        <title>A new reference genome for Sorghum bicolor reveals high levels of sequence similarity between sweet and grain genotypes: implications for the genetics of sugar metabolism.</title>
        <authorList>
            <person name="Cooper E.A."/>
            <person name="Brenton Z.W."/>
            <person name="Flinn B.S."/>
            <person name="Jenkins J."/>
            <person name="Shu S."/>
            <person name="Flowers D."/>
            <person name="Luo F."/>
            <person name="Wang Y."/>
            <person name="Xia P."/>
            <person name="Barry K."/>
            <person name="Daum C."/>
            <person name="Lipzen A."/>
            <person name="Yoshinaga Y."/>
            <person name="Schmutz J."/>
            <person name="Saski C."/>
            <person name="Vermerris W."/>
            <person name="Kresovich S."/>
        </authorList>
    </citation>
    <scope>NUCLEOTIDE SEQUENCE</scope>
</reference>
<name>A0A921U6H7_SORBI</name>
<dbReference type="SUPFAM" id="SSF81383">
    <property type="entry name" value="F-box domain"/>
    <property type="match status" value="1"/>
</dbReference>
<dbReference type="Pfam" id="PF00646">
    <property type="entry name" value="F-box"/>
    <property type="match status" value="1"/>
</dbReference>
<dbReference type="EMBL" id="CM027687">
    <property type="protein sequence ID" value="KAG0520153.1"/>
    <property type="molecule type" value="Genomic_DNA"/>
</dbReference>
<dbReference type="NCBIfam" id="TIGR01640">
    <property type="entry name" value="F_box_assoc_1"/>
    <property type="match status" value="1"/>
</dbReference>
<comment type="caution">
    <text evidence="2">The sequence shown here is derived from an EMBL/GenBank/DDBJ whole genome shotgun (WGS) entry which is preliminary data.</text>
</comment>
<organism evidence="2 3">
    <name type="scientific">Sorghum bicolor</name>
    <name type="common">Sorghum</name>
    <name type="synonym">Sorghum vulgare</name>
    <dbReference type="NCBI Taxonomy" id="4558"/>
    <lineage>
        <taxon>Eukaryota</taxon>
        <taxon>Viridiplantae</taxon>
        <taxon>Streptophyta</taxon>
        <taxon>Embryophyta</taxon>
        <taxon>Tracheophyta</taxon>
        <taxon>Spermatophyta</taxon>
        <taxon>Magnoliopsida</taxon>
        <taxon>Liliopsida</taxon>
        <taxon>Poales</taxon>
        <taxon>Poaceae</taxon>
        <taxon>PACMAD clade</taxon>
        <taxon>Panicoideae</taxon>
        <taxon>Andropogonodae</taxon>
        <taxon>Andropogoneae</taxon>
        <taxon>Sorghinae</taxon>
        <taxon>Sorghum</taxon>
    </lineage>
</organism>
<dbReference type="PANTHER" id="PTHR31111">
    <property type="entry name" value="BNAA05G37150D PROTEIN-RELATED"/>
    <property type="match status" value="1"/>
</dbReference>
<dbReference type="InterPro" id="IPR036047">
    <property type="entry name" value="F-box-like_dom_sf"/>
</dbReference>
<dbReference type="PANTHER" id="PTHR31111:SF133">
    <property type="entry name" value="OS07G0196600 PROTEIN"/>
    <property type="match status" value="1"/>
</dbReference>
<evidence type="ECO:0000259" key="1">
    <source>
        <dbReference type="PROSITE" id="PS50181"/>
    </source>
</evidence>
<dbReference type="InterPro" id="IPR017451">
    <property type="entry name" value="F-box-assoc_interact_dom"/>
</dbReference>
<gene>
    <name evidence="2" type="ORF">BDA96_08G048900</name>
</gene>
<dbReference type="PROSITE" id="PS50181">
    <property type="entry name" value="FBOX"/>
    <property type="match status" value="1"/>
</dbReference>
<dbReference type="Gene3D" id="1.20.1280.50">
    <property type="match status" value="1"/>
</dbReference>
<reference evidence="2" key="2">
    <citation type="submission" date="2020-10" db="EMBL/GenBank/DDBJ databases">
        <authorList>
            <person name="Cooper E.A."/>
            <person name="Brenton Z.W."/>
            <person name="Flinn B.S."/>
            <person name="Jenkins J."/>
            <person name="Shu S."/>
            <person name="Flowers D."/>
            <person name="Luo F."/>
            <person name="Wang Y."/>
            <person name="Xia P."/>
            <person name="Barry K."/>
            <person name="Daum C."/>
            <person name="Lipzen A."/>
            <person name="Yoshinaga Y."/>
            <person name="Schmutz J."/>
            <person name="Saski C."/>
            <person name="Vermerris W."/>
            <person name="Kresovich S."/>
        </authorList>
    </citation>
    <scope>NUCLEOTIDE SEQUENCE</scope>
</reference>
<dbReference type="CDD" id="cd22157">
    <property type="entry name" value="F-box_AtFBW1-like"/>
    <property type="match status" value="1"/>
</dbReference>
<evidence type="ECO:0000313" key="3">
    <source>
        <dbReference type="Proteomes" id="UP000807115"/>
    </source>
</evidence>
<evidence type="ECO:0000313" key="2">
    <source>
        <dbReference type="EMBL" id="KAG0520153.1"/>
    </source>
</evidence>
<dbReference type="Proteomes" id="UP000807115">
    <property type="component" value="Chromosome 8"/>
</dbReference>
<dbReference type="InterPro" id="IPR001810">
    <property type="entry name" value="F-box_dom"/>
</dbReference>
<dbReference type="AlphaFoldDB" id="A0A921U6H7"/>